<evidence type="ECO:0000313" key="12">
    <source>
        <dbReference type="EMBL" id="GID10091.1"/>
    </source>
</evidence>
<dbReference type="PANTHER" id="PTHR10815:SF5">
    <property type="entry name" value="METHYLATED-DNA--PROTEIN-CYSTEINE METHYLTRANSFERASE"/>
    <property type="match status" value="1"/>
</dbReference>
<dbReference type="RefSeq" id="WP_203655197.1">
    <property type="nucleotide sequence ID" value="NZ_BAAAZM010000002.1"/>
</dbReference>
<keyword evidence="7 9" id="KW-0234">DNA repair</keyword>
<feature type="domain" description="Methylated-DNA-[protein]-cysteine S-methyltransferase DNA binding" evidence="10">
    <location>
        <begin position="81"/>
        <end position="160"/>
    </location>
</feature>
<dbReference type="Pfam" id="PF01035">
    <property type="entry name" value="DNA_binding_1"/>
    <property type="match status" value="1"/>
</dbReference>
<dbReference type="PANTHER" id="PTHR10815">
    <property type="entry name" value="METHYLATED-DNA--PROTEIN-CYSTEINE METHYLTRANSFERASE"/>
    <property type="match status" value="1"/>
</dbReference>
<dbReference type="HAMAP" id="MF_00772">
    <property type="entry name" value="OGT"/>
    <property type="match status" value="1"/>
</dbReference>
<feature type="active site" description="Nucleophile; methyl group acceptor" evidence="9">
    <location>
        <position position="132"/>
    </location>
</feature>
<evidence type="ECO:0000256" key="7">
    <source>
        <dbReference type="ARBA" id="ARBA00023204"/>
    </source>
</evidence>
<dbReference type="GO" id="GO:0006307">
    <property type="term" value="P:DNA alkylation repair"/>
    <property type="evidence" value="ECO:0007669"/>
    <property type="project" value="UniProtKB-UniRule"/>
</dbReference>
<evidence type="ECO:0000256" key="5">
    <source>
        <dbReference type="ARBA" id="ARBA00022679"/>
    </source>
</evidence>
<feature type="domain" description="Methylguanine DNA methyltransferase ribonuclease-like" evidence="11">
    <location>
        <begin position="4"/>
        <end position="76"/>
    </location>
</feature>
<comment type="function">
    <text evidence="9">Involved in the cellular defense against the biological effects of O6-methylguanine (O6-MeG) and O4-methylthymine (O4-MeT) in DNA. Repairs the methylated nucleobase in DNA by stoichiometrically transferring the methyl group to a cysteine residue in the enzyme. This is a suicide reaction: the enzyme is irreversibly inactivated.</text>
</comment>
<evidence type="ECO:0000256" key="1">
    <source>
        <dbReference type="ARBA" id="ARBA00001286"/>
    </source>
</evidence>
<dbReference type="NCBIfam" id="TIGR00589">
    <property type="entry name" value="ogt"/>
    <property type="match status" value="1"/>
</dbReference>
<dbReference type="Gene3D" id="1.10.10.10">
    <property type="entry name" value="Winged helix-like DNA-binding domain superfamily/Winged helix DNA-binding domain"/>
    <property type="match status" value="1"/>
</dbReference>
<dbReference type="GO" id="GO:0032259">
    <property type="term" value="P:methylation"/>
    <property type="evidence" value="ECO:0007669"/>
    <property type="project" value="UniProtKB-KW"/>
</dbReference>
<dbReference type="Proteomes" id="UP000612808">
    <property type="component" value="Unassembled WGS sequence"/>
</dbReference>
<dbReference type="PROSITE" id="PS00374">
    <property type="entry name" value="MGMT"/>
    <property type="match status" value="1"/>
</dbReference>
<evidence type="ECO:0000259" key="11">
    <source>
        <dbReference type="Pfam" id="PF02870"/>
    </source>
</evidence>
<comment type="subcellular location">
    <subcellularLocation>
        <location evidence="9">Cytoplasm</location>
    </subcellularLocation>
</comment>
<comment type="caution">
    <text evidence="12">The sequence shown here is derived from an EMBL/GenBank/DDBJ whole genome shotgun (WGS) entry which is preliminary data.</text>
</comment>
<keyword evidence="6 9" id="KW-0227">DNA damage</keyword>
<evidence type="ECO:0000256" key="6">
    <source>
        <dbReference type="ARBA" id="ARBA00022763"/>
    </source>
</evidence>
<protein>
    <recommendedName>
        <fullName evidence="9">Methylated-DNA--protein-cysteine methyltransferase</fullName>
        <ecNumber evidence="9">2.1.1.63</ecNumber>
    </recommendedName>
    <alternativeName>
        <fullName evidence="9">6-O-methylguanine-DNA methyltransferase</fullName>
        <shortName evidence="9">MGMT</shortName>
    </alternativeName>
    <alternativeName>
        <fullName evidence="9">O-6-methylguanine-DNA-alkyltransferase</fullName>
    </alternativeName>
</protein>
<gene>
    <name evidence="12" type="primary">ogt_1</name>
    <name evidence="12" type="ORF">Aru02nite_09800</name>
</gene>
<dbReference type="CDD" id="cd06445">
    <property type="entry name" value="ATase"/>
    <property type="match status" value="1"/>
</dbReference>
<comment type="similarity">
    <text evidence="2 9">Belongs to the MGMT family.</text>
</comment>
<dbReference type="EC" id="2.1.1.63" evidence="9"/>
<dbReference type="SUPFAM" id="SSF46767">
    <property type="entry name" value="Methylated DNA-protein cysteine methyltransferase, C-terminal domain"/>
    <property type="match status" value="1"/>
</dbReference>
<dbReference type="InterPro" id="IPR036217">
    <property type="entry name" value="MethylDNA_cys_MeTrfase_DNAb"/>
</dbReference>
<dbReference type="EMBL" id="BOMB01000004">
    <property type="protein sequence ID" value="GID10091.1"/>
    <property type="molecule type" value="Genomic_DNA"/>
</dbReference>
<dbReference type="FunFam" id="1.10.10.10:FF:000214">
    <property type="entry name" value="Methylated-DNA--protein-cysteine methyltransferase"/>
    <property type="match status" value="1"/>
</dbReference>
<dbReference type="GO" id="GO:0003908">
    <property type="term" value="F:methylated-DNA-[protein]-cysteine S-methyltransferase activity"/>
    <property type="evidence" value="ECO:0007669"/>
    <property type="project" value="UniProtKB-UniRule"/>
</dbReference>
<dbReference type="SUPFAM" id="SSF53155">
    <property type="entry name" value="Methylated DNA-protein cysteine methyltransferase domain"/>
    <property type="match status" value="1"/>
</dbReference>
<keyword evidence="13" id="KW-1185">Reference proteome</keyword>
<name>A0A8J3IUE4_9ACTN</name>
<evidence type="ECO:0000256" key="9">
    <source>
        <dbReference type="HAMAP-Rule" id="MF_00772"/>
    </source>
</evidence>
<dbReference type="InterPro" id="IPR008332">
    <property type="entry name" value="MethylG_MeTrfase_N"/>
</dbReference>
<reference evidence="12" key="1">
    <citation type="submission" date="2021-01" db="EMBL/GenBank/DDBJ databases">
        <title>Whole genome shotgun sequence of Actinocatenispora rupis NBRC 107355.</title>
        <authorList>
            <person name="Komaki H."/>
            <person name="Tamura T."/>
        </authorList>
    </citation>
    <scope>NUCLEOTIDE SEQUENCE</scope>
    <source>
        <strain evidence="12">NBRC 107355</strain>
    </source>
</reference>
<evidence type="ECO:0000259" key="10">
    <source>
        <dbReference type="Pfam" id="PF01035"/>
    </source>
</evidence>
<keyword evidence="5 9" id="KW-0808">Transferase</keyword>
<evidence type="ECO:0000256" key="4">
    <source>
        <dbReference type="ARBA" id="ARBA00022603"/>
    </source>
</evidence>
<dbReference type="InterPro" id="IPR001497">
    <property type="entry name" value="MethylDNA_cys_MeTrfase_AS"/>
</dbReference>
<proteinExistence type="inferred from homology"/>
<evidence type="ECO:0000256" key="3">
    <source>
        <dbReference type="ARBA" id="ARBA00022490"/>
    </source>
</evidence>
<keyword evidence="4 9" id="KW-0489">Methyltransferase</keyword>
<dbReference type="InterPro" id="IPR023546">
    <property type="entry name" value="MGMT"/>
</dbReference>
<comment type="catalytic activity">
    <reaction evidence="1 9">
        <text>a 4-O-methyl-thymidine in DNA + L-cysteinyl-[protein] = a thymidine in DNA + S-methyl-L-cysteinyl-[protein]</text>
        <dbReference type="Rhea" id="RHEA:53428"/>
        <dbReference type="Rhea" id="RHEA-COMP:10131"/>
        <dbReference type="Rhea" id="RHEA-COMP:10132"/>
        <dbReference type="Rhea" id="RHEA-COMP:13555"/>
        <dbReference type="Rhea" id="RHEA-COMP:13556"/>
        <dbReference type="ChEBI" id="CHEBI:29950"/>
        <dbReference type="ChEBI" id="CHEBI:82612"/>
        <dbReference type="ChEBI" id="CHEBI:137386"/>
        <dbReference type="ChEBI" id="CHEBI:137387"/>
        <dbReference type="EC" id="2.1.1.63"/>
    </reaction>
</comment>
<evidence type="ECO:0000256" key="8">
    <source>
        <dbReference type="ARBA" id="ARBA00049348"/>
    </source>
</evidence>
<organism evidence="12 13">
    <name type="scientific">Actinocatenispora rupis</name>
    <dbReference type="NCBI Taxonomy" id="519421"/>
    <lineage>
        <taxon>Bacteria</taxon>
        <taxon>Bacillati</taxon>
        <taxon>Actinomycetota</taxon>
        <taxon>Actinomycetes</taxon>
        <taxon>Micromonosporales</taxon>
        <taxon>Micromonosporaceae</taxon>
        <taxon>Actinocatenispora</taxon>
    </lineage>
</organism>
<dbReference type="AlphaFoldDB" id="A0A8J3IUE4"/>
<keyword evidence="3 9" id="KW-0963">Cytoplasm</keyword>
<dbReference type="GO" id="GO:0005737">
    <property type="term" value="C:cytoplasm"/>
    <property type="evidence" value="ECO:0007669"/>
    <property type="project" value="UniProtKB-SubCell"/>
</dbReference>
<dbReference type="InterPro" id="IPR036388">
    <property type="entry name" value="WH-like_DNA-bd_sf"/>
</dbReference>
<comment type="miscellaneous">
    <text evidence="9">This enzyme catalyzes only one turnover and therefore is not strictly catalytic. According to one definition, an enzyme is a biocatalyst that acts repeatedly and over many reaction cycles.</text>
</comment>
<dbReference type="InterPro" id="IPR036631">
    <property type="entry name" value="MGMT_N_sf"/>
</dbReference>
<evidence type="ECO:0000313" key="13">
    <source>
        <dbReference type="Proteomes" id="UP000612808"/>
    </source>
</evidence>
<dbReference type="Gene3D" id="3.30.160.70">
    <property type="entry name" value="Methylated DNA-protein cysteine methyltransferase domain"/>
    <property type="match status" value="1"/>
</dbReference>
<dbReference type="InterPro" id="IPR014048">
    <property type="entry name" value="MethylDNA_cys_MeTrfase_DNA-bd"/>
</dbReference>
<dbReference type="Pfam" id="PF02870">
    <property type="entry name" value="Methyltransf_1N"/>
    <property type="match status" value="1"/>
</dbReference>
<evidence type="ECO:0000256" key="2">
    <source>
        <dbReference type="ARBA" id="ARBA00008711"/>
    </source>
</evidence>
<accession>A0A8J3IUE4</accession>
<sequence length="170" mass="18535">MDTRHTVADTTLGTVTIVARDDTITGLYFRHHVRRPARDTFGRAVGVESDELLADAVRQLHEYLAGTRREFELPLDADGDAFQHAVWSIVAGIPFGTTTTYGRIAERLGDRTLAYRVGQAVGANPLCIFVPCHRVLGANGKLTGYAGGLTRKRALLELEEPAEASAGRLF</sequence>
<comment type="catalytic activity">
    <reaction evidence="8 9">
        <text>a 6-O-methyl-2'-deoxyguanosine in DNA + L-cysteinyl-[protein] = S-methyl-L-cysteinyl-[protein] + a 2'-deoxyguanosine in DNA</text>
        <dbReference type="Rhea" id="RHEA:24000"/>
        <dbReference type="Rhea" id="RHEA-COMP:10131"/>
        <dbReference type="Rhea" id="RHEA-COMP:10132"/>
        <dbReference type="Rhea" id="RHEA-COMP:11367"/>
        <dbReference type="Rhea" id="RHEA-COMP:11368"/>
        <dbReference type="ChEBI" id="CHEBI:29950"/>
        <dbReference type="ChEBI" id="CHEBI:82612"/>
        <dbReference type="ChEBI" id="CHEBI:85445"/>
        <dbReference type="ChEBI" id="CHEBI:85448"/>
        <dbReference type="EC" id="2.1.1.63"/>
    </reaction>
</comment>